<comment type="subcellular location">
    <subcellularLocation>
        <location evidence="1">Membrane</location>
        <topology evidence="1">Multi-pass membrane protein</topology>
    </subcellularLocation>
</comment>
<dbReference type="CDD" id="cd16914">
    <property type="entry name" value="EcfT"/>
    <property type="match status" value="1"/>
</dbReference>
<dbReference type="PANTHER" id="PTHR34857">
    <property type="entry name" value="SLL0384 PROTEIN"/>
    <property type="match status" value="1"/>
</dbReference>
<gene>
    <name evidence="7" type="ORF">IAB46_12490</name>
</gene>
<reference evidence="7" key="1">
    <citation type="submission" date="2020-10" db="EMBL/GenBank/DDBJ databases">
        <authorList>
            <person name="Gilroy R."/>
        </authorList>
    </citation>
    <scope>NUCLEOTIDE SEQUENCE</scope>
    <source>
        <strain evidence="7">CHK178-757</strain>
    </source>
</reference>
<feature type="transmembrane region" description="Helical" evidence="6">
    <location>
        <begin position="149"/>
        <end position="171"/>
    </location>
</feature>
<keyword evidence="2" id="KW-1003">Cell membrane</keyword>
<feature type="transmembrane region" description="Helical" evidence="6">
    <location>
        <begin position="108"/>
        <end position="129"/>
    </location>
</feature>
<evidence type="ECO:0000256" key="3">
    <source>
        <dbReference type="ARBA" id="ARBA00022692"/>
    </source>
</evidence>
<dbReference type="InterPro" id="IPR051611">
    <property type="entry name" value="ECF_transporter_component"/>
</dbReference>
<evidence type="ECO:0000256" key="6">
    <source>
        <dbReference type="SAM" id="Phobius"/>
    </source>
</evidence>
<feature type="transmembrane region" description="Helical" evidence="6">
    <location>
        <begin position="26"/>
        <end position="59"/>
    </location>
</feature>
<keyword evidence="3 6" id="KW-0812">Transmembrane</keyword>
<evidence type="ECO:0000313" key="8">
    <source>
        <dbReference type="Proteomes" id="UP000823927"/>
    </source>
</evidence>
<reference evidence="7" key="2">
    <citation type="journal article" date="2021" name="PeerJ">
        <title>Extensive microbial diversity within the chicken gut microbiome revealed by metagenomics and culture.</title>
        <authorList>
            <person name="Gilroy R."/>
            <person name="Ravi A."/>
            <person name="Getino M."/>
            <person name="Pursley I."/>
            <person name="Horton D.L."/>
            <person name="Alikhan N.F."/>
            <person name="Baker D."/>
            <person name="Gharbi K."/>
            <person name="Hall N."/>
            <person name="Watson M."/>
            <person name="Adriaenssens E.M."/>
            <person name="Foster-Nyarko E."/>
            <person name="Jarju S."/>
            <person name="Secka A."/>
            <person name="Antonio M."/>
            <person name="Oren A."/>
            <person name="Chaudhuri R.R."/>
            <person name="La Ragione R."/>
            <person name="Hildebrand F."/>
            <person name="Pallen M.J."/>
        </authorList>
    </citation>
    <scope>NUCLEOTIDE SEQUENCE</scope>
    <source>
        <strain evidence="7">CHK178-757</strain>
    </source>
</reference>
<name>A0A9D1JRI9_9FIRM</name>
<dbReference type="Pfam" id="PF02361">
    <property type="entry name" value="CbiQ"/>
    <property type="match status" value="1"/>
</dbReference>
<dbReference type="AlphaFoldDB" id="A0A9D1JRI9"/>
<organism evidence="7 8">
    <name type="scientific">Candidatus Scybalocola faecigallinarum</name>
    <dbReference type="NCBI Taxonomy" id="2840941"/>
    <lineage>
        <taxon>Bacteria</taxon>
        <taxon>Bacillati</taxon>
        <taxon>Bacillota</taxon>
        <taxon>Clostridia</taxon>
        <taxon>Lachnospirales</taxon>
        <taxon>Lachnospiraceae</taxon>
        <taxon>Lachnospiraceae incertae sedis</taxon>
        <taxon>Candidatus Scybalocola (ex Gilroy et al. 2021)</taxon>
    </lineage>
</organism>
<comment type="caution">
    <text evidence="7">The sequence shown here is derived from an EMBL/GenBank/DDBJ whole genome shotgun (WGS) entry which is preliminary data.</text>
</comment>
<dbReference type="PANTHER" id="PTHR34857:SF2">
    <property type="entry name" value="SLL0384 PROTEIN"/>
    <property type="match status" value="1"/>
</dbReference>
<dbReference type="Proteomes" id="UP000823927">
    <property type="component" value="Unassembled WGS sequence"/>
</dbReference>
<dbReference type="InterPro" id="IPR003339">
    <property type="entry name" value="ABC/ECF_trnsptr_transmembrane"/>
</dbReference>
<evidence type="ECO:0000256" key="1">
    <source>
        <dbReference type="ARBA" id="ARBA00004141"/>
    </source>
</evidence>
<sequence>MIRDITIGQYYPAPSVIHKLDPRVKLVGTVAFIIMIFCINNLAGYVAATVALACLIRLSKVPLKYILKGLKAIFIILIFTAALNLFLTPGTPVVQWKFIRITQEGILMALKMAVRLIYLIIGSSIMTLTTTPNHLTDGLEKGLGPLKKIHVPVHEIAMIMAIALRFIPILMEETDKIMKAQQARCADFESGNVLQRAKSLVPVLVPLFISSFRRANDLAMAMEARCYHGGEGRTKMKPLKYYRRDYIAYAIILIYIVVLILLNIFFGPVQDMLFAAIGLTI</sequence>
<keyword evidence="4 6" id="KW-1133">Transmembrane helix</keyword>
<evidence type="ECO:0000256" key="5">
    <source>
        <dbReference type="ARBA" id="ARBA00023136"/>
    </source>
</evidence>
<feature type="transmembrane region" description="Helical" evidence="6">
    <location>
        <begin position="65"/>
        <end position="87"/>
    </location>
</feature>
<dbReference type="EMBL" id="DVIT01000053">
    <property type="protein sequence ID" value="HIS48346.1"/>
    <property type="molecule type" value="Genomic_DNA"/>
</dbReference>
<protein>
    <submittedName>
        <fullName evidence="7">Energy-coupling factor transporter transmembrane protein EcfT</fullName>
    </submittedName>
</protein>
<evidence type="ECO:0000256" key="2">
    <source>
        <dbReference type="ARBA" id="ARBA00022475"/>
    </source>
</evidence>
<evidence type="ECO:0000256" key="4">
    <source>
        <dbReference type="ARBA" id="ARBA00022989"/>
    </source>
</evidence>
<dbReference type="GO" id="GO:0005886">
    <property type="term" value="C:plasma membrane"/>
    <property type="evidence" value="ECO:0007669"/>
    <property type="project" value="UniProtKB-ARBA"/>
</dbReference>
<proteinExistence type="predicted"/>
<keyword evidence="5 6" id="KW-0472">Membrane</keyword>
<accession>A0A9D1JRI9</accession>
<feature type="transmembrane region" description="Helical" evidence="6">
    <location>
        <begin position="246"/>
        <end position="266"/>
    </location>
</feature>
<evidence type="ECO:0000313" key="7">
    <source>
        <dbReference type="EMBL" id="HIS48346.1"/>
    </source>
</evidence>